<protein>
    <submittedName>
        <fullName evidence="1">Uncharacterized protein</fullName>
    </submittedName>
</protein>
<organism evidence="1 2">
    <name type="scientific">Halorubrum ezzemoulense</name>
    <name type="common">Halorubrum chaoviator</name>
    <dbReference type="NCBI Taxonomy" id="337243"/>
    <lineage>
        <taxon>Archaea</taxon>
        <taxon>Methanobacteriati</taxon>
        <taxon>Methanobacteriota</taxon>
        <taxon>Stenosarchaea group</taxon>
        <taxon>Halobacteria</taxon>
        <taxon>Halobacteriales</taxon>
        <taxon>Haloferacaceae</taxon>
        <taxon>Halorubrum</taxon>
    </lineage>
</organism>
<proteinExistence type="predicted"/>
<gene>
    <name evidence="1" type="ORF">DJ76_10335</name>
</gene>
<sequence length="98" mass="11341">MRQVGQANVYFHKKNRLEDVKSDDWVAVGSLAHFPGRATYYELRNAPDGSDFDLIAYYYDHQINEIDGYTPENQEIGEIASQYGPDPVSIKLWEREEV</sequence>
<dbReference type="AlphaFoldDB" id="A0A256JWN2"/>
<dbReference type="Proteomes" id="UP000216925">
    <property type="component" value="Unassembled WGS sequence"/>
</dbReference>
<name>A0A256JWN2_HALEZ</name>
<dbReference type="EMBL" id="NHPD01000042">
    <property type="protein sequence ID" value="OYR73190.1"/>
    <property type="molecule type" value="Genomic_DNA"/>
</dbReference>
<accession>A0A256JWN2</accession>
<evidence type="ECO:0000313" key="1">
    <source>
        <dbReference type="EMBL" id="OYR73190.1"/>
    </source>
</evidence>
<comment type="caution">
    <text evidence="1">The sequence shown here is derived from an EMBL/GenBank/DDBJ whole genome shotgun (WGS) entry which is preliminary data.</text>
</comment>
<evidence type="ECO:0000313" key="2">
    <source>
        <dbReference type="Proteomes" id="UP000216925"/>
    </source>
</evidence>
<reference evidence="1 2" key="1">
    <citation type="journal article" date="2014" name="Front. Microbiol.">
        <title>Population and genomic analysis of the genus Halorubrum.</title>
        <authorList>
            <person name="Fullmer M.S."/>
            <person name="Soucy S.M."/>
            <person name="Swithers K.S."/>
            <person name="Makkay A.M."/>
            <person name="Wheeler R."/>
            <person name="Ventosa A."/>
            <person name="Gogarten J.P."/>
            <person name="Papke R.T."/>
        </authorList>
    </citation>
    <scope>NUCLEOTIDE SEQUENCE [LARGE SCALE GENOMIC DNA]</scope>
    <source>
        <strain evidence="1 2">Ec15</strain>
    </source>
</reference>